<accession>A0A5S9WTU3</accession>
<proteinExistence type="predicted"/>
<dbReference type="InterPro" id="IPR044974">
    <property type="entry name" value="Disease_R_plants"/>
</dbReference>
<dbReference type="Pfam" id="PF00931">
    <property type="entry name" value="NB-ARC"/>
    <property type="match status" value="1"/>
</dbReference>
<dbReference type="GO" id="GO:0043531">
    <property type="term" value="F:ADP binding"/>
    <property type="evidence" value="ECO:0007669"/>
    <property type="project" value="InterPro"/>
</dbReference>
<evidence type="ECO:0000256" key="2">
    <source>
        <dbReference type="ARBA" id="ARBA00022737"/>
    </source>
</evidence>
<dbReference type="FunFam" id="3.40.50.10140:FF:000007">
    <property type="entry name" value="Disease resistance protein (TIR-NBS-LRR class)"/>
    <property type="match status" value="1"/>
</dbReference>
<dbReference type="PANTHER" id="PTHR11017:SF228">
    <property type="entry name" value="ADP-RIBOSYL CYCLASE_CYCLIC ADP-RIBOSE HYDROLASE-RELATED"/>
    <property type="match status" value="1"/>
</dbReference>
<dbReference type="GO" id="GO:0006952">
    <property type="term" value="P:defense response"/>
    <property type="evidence" value="ECO:0007669"/>
    <property type="project" value="InterPro"/>
</dbReference>
<dbReference type="Gene3D" id="3.40.50.300">
    <property type="entry name" value="P-loop containing nucleotide triphosphate hydrolases"/>
    <property type="match status" value="1"/>
</dbReference>
<dbReference type="AlphaFoldDB" id="A0A5S9WTU3"/>
<dbReference type="SUPFAM" id="SSF52540">
    <property type="entry name" value="P-loop containing nucleoside triphosphate hydrolases"/>
    <property type="match status" value="1"/>
</dbReference>
<dbReference type="PRINTS" id="PR00364">
    <property type="entry name" value="DISEASERSIST"/>
</dbReference>
<evidence type="ECO:0000256" key="1">
    <source>
        <dbReference type="ARBA" id="ARBA00022614"/>
    </source>
</evidence>
<evidence type="ECO:0000259" key="4">
    <source>
        <dbReference type="PROSITE" id="PS50104"/>
    </source>
</evidence>
<dbReference type="InterPro" id="IPR035897">
    <property type="entry name" value="Toll_tir_struct_dom_sf"/>
</dbReference>
<sequence>MASSSSSSSTRFWKYDVFLSFRGKDTRKNIVSHLFWALHNSGILTFKDDQRIEPGDSISDELIKAIHTSRFAIVVISENYAASHWCLEELREIMEAVEGGTNVVPIFYGVNPCDVRHPERSFATVFASMGRPETDDKVLKWREALTNVADLSGFVSSTCVDEATMVEKVVRKISDGLLTEYTANNMEDIVGMSSHIESLGSLLDMESKEEVRFVGISGMGGVGKTTIAQYLYGRFSRLFPAHYFLHDVKKIYREQGLSYLQEKLLSKIQNRVGSQEIKGRLKHRKVFVVLDDVDKVEQLQGLAKEPSWFGPGSRIIITTRDKSLLDICKVDTVYAVKCLDQEDALRMFKHNVFGGKLPPHGFDQLLIRVSRLAHGLPLALKAYSLYLHRKTKEEWKKAACMFEKAPQKNILDTLRSSYEGLAMRDKIAFLYVACLFNGDHFLRASTLLDDGESRIKVLEEQSLVDISAEGSLTMHALVEQTGREIVLEESNHVAQKQRILWDSVNVYNVLRDNTGTRSIEGLVLNMCEMPEVLHIAGSRFRQMPNVKFLKFYTHLANRPSNLKLLRDTTSLPRMLRLLHWDAYPLTLLPSEFCPHSLVELTLRYSNLQILCSRNLNLRKLKRLDVSRSKDMKELPNLSMAVQLEELVVEGCEKLKFLVELPRSLNYLNAHGCSSLQTVSLPSRHSINHLDLSGCSQLNQVQQLITQFLTGGQHEELEASLRFACIPQIVMPNYFDNQSPGATIQLSPNIMDFAACVIVACRRPFHLQFSKTSYSGKWDEGGGVFQINLKPELHRSLEMEGEEAINSYLVLIQVLGSVNNDQAGNFISTLQLPLTVEPPPAEIIACGVRMNLM</sequence>
<dbReference type="Gene3D" id="3.80.10.10">
    <property type="entry name" value="Ribonuclease Inhibitor"/>
    <property type="match status" value="1"/>
</dbReference>
<evidence type="ECO:0000313" key="5">
    <source>
        <dbReference type="EMBL" id="CAA0331867.1"/>
    </source>
</evidence>
<dbReference type="InterPro" id="IPR000157">
    <property type="entry name" value="TIR_dom"/>
</dbReference>
<keyword evidence="1" id="KW-0433">Leucine-rich repeat</keyword>
<dbReference type="InterPro" id="IPR042197">
    <property type="entry name" value="Apaf_helical"/>
</dbReference>
<dbReference type="OrthoDB" id="1357022at2759"/>
<dbReference type="Pfam" id="PF23282">
    <property type="entry name" value="WHD_ROQ1"/>
    <property type="match status" value="1"/>
</dbReference>
<dbReference type="Proteomes" id="UP000434276">
    <property type="component" value="Unassembled WGS sequence"/>
</dbReference>
<gene>
    <name evidence="5" type="ORF">C24_LOCUS6207</name>
</gene>
<dbReference type="Gene3D" id="3.40.50.10140">
    <property type="entry name" value="Toll/interleukin-1 receptor homology (TIR) domain"/>
    <property type="match status" value="1"/>
</dbReference>
<keyword evidence="3" id="KW-0520">NAD</keyword>
<dbReference type="EMBL" id="CACSHJ010000087">
    <property type="protein sequence ID" value="CAA0331867.1"/>
    <property type="molecule type" value="Genomic_DNA"/>
</dbReference>
<evidence type="ECO:0000256" key="3">
    <source>
        <dbReference type="ARBA" id="ARBA00023027"/>
    </source>
</evidence>
<protein>
    <recommendedName>
        <fullName evidence="4">TIR domain-containing protein</fullName>
    </recommendedName>
</protein>
<feature type="domain" description="TIR" evidence="4">
    <location>
        <begin position="13"/>
        <end position="177"/>
    </location>
</feature>
<name>A0A5S9WTU3_ARATH</name>
<dbReference type="SUPFAM" id="SSF52058">
    <property type="entry name" value="L domain-like"/>
    <property type="match status" value="1"/>
</dbReference>
<dbReference type="InterPro" id="IPR002182">
    <property type="entry name" value="NB-ARC"/>
</dbReference>
<dbReference type="Gene3D" id="1.10.8.430">
    <property type="entry name" value="Helical domain of apoptotic protease-activating factors"/>
    <property type="match status" value="1"/>
</dbReference>
<dbReference type="PANTHER" id="PTHR11017">
    <property type="entry name" value="LEUCINE-RICH REPEAT-CONTAINING PROTEIN"/>
    <property type="match status" value="1"/>
</dbReference>
<dbReference type="InterPro" id="IPR032675">
    <property type="entry name" value="LRR_dom_sf"/>
</dbReference>
<dbReference type="InterPro" id="IPR027417">
    <property type="entry name" value="P-loop_NTPase"/>
</dbReference>
<reference evidence="5 6" key="1">
    <citation type="submission" date="2019-12" db="EMBL/GenBank/DDBJ databases">
        <authorList>
            <person name="Jiao W.-B."/>
            <person name="Schneeberger K."/>
        </authorList>
    </citation>
    <scope>NUCLEOTIDE SEQUENCE [LARGE SCALE GENOMIC DNA]</scope>
    <source>
        <strain evidence="6">cv. C24</strain>
    </source>
</reference>
<dbReference type="ExpressionAtlas" id="A0A5S9WTU3">
    <property type="expression patterns" value="baseline and differential"/>
</dbReference>
<dbReference type="SMART" id="SM00255">
    <property type="entry name" value="TIR"/>
    <property type="match status" value="1"/>
</dbReference>
<organism evidence="5 6">
    <name type="scientific">Arabidopsis thaliana</name>
    <name type="common">Mouse-ear cress</name>
    <dbReference type="NCBI Taxonomy" id="3702"/>
    <lineage>
        <taxon>Eukaryota</taxon>
        <taxon>Viridiplantae</taxon>
        <taxon>Streptophyta</taxon>
        <taxon>Embryophyta</taxon>
        <taxon>Tracheophyta</taxon>
        <taxon>Spermatophyta</taxon>
        <taxon>Magnoliopsida</taxon>
        <taxon>eudicotyledons</taxon>
        <taxon>Gunneridae</taxon>
        <taxon>Pentapetalae</taxon>
        <taxon>rosids</taxon>
        <taxon>malvids</taxon>
        <taxon>Brassicales</taxon>
        <taxon>Brassicaceae</taxon>
        <taxon>Camelineae</taxon>
        <taxon>Arabidopsis</taxon>
    </lineage>
</organism>
<dbReference type="InterPro" id="IPR058192">
    <property type="entry name" value="WHD_ROQ1-like"/>
</dbReference>
<dbReference type="Pfam" id="PF01582">
    <property type="entry name" value="TIR"/>
    <property type="match status" value="1"/>
</dbReference>
<dbReference type="GO" id="GO:0007165">
    <property type="term" value="P:signal transduction"/>
    <property type="evidence" value="ECO:0007669"/>
    <property type="project" value="InterPro"/>
</dbReference>
<evidence type="ECO:0000313" key="6">
    <source>
        <dbReference type="Proteomes" id="UP000434276"/>
    </source>
</evidence>
<dbReference type="SUPFAM" id="SSF52200">
    <property type="entry name" value="Toll/Interleukin receptor TIR domain"/>
    <property type="match status" value="1"/>
</dbReference>
<keyword evidence="2" id="KW-0677">Repeat</keyword>
<dbReference type="PROSITE" id="PS50104">
    <property type="entry name" value="TIR"/>
    <property type="match status" value="1"/>
</dbReference>